<dbReference type="InterPro" id="IPR036388">
    <property type="entry name" value="WH-like_DNA-bd_sf"/>
</dbReference>
<dbReference type="Proteomes" id="UP000002969">
    <property type="component" value="Unassembled WGS sequence"/>
</dbReference>
<accession>A0ABP2IJN1</accession>
<name>A0ABP2IJN1_CHRGE</name>
<reference evidence="1" key="1">
    <citation type="submission" date="2010-06" db="EMBL/GenBank/DDBJ databases">
        <authorList>
            <person name="Muzny D."/>
            <person name="Qin X."/>
            <person name="Buhay C."/>
            <person name="Dugan-Rocha S."/>
            <person name="Ding Y."/>
            <person name="Chen G."/>
            <person name="Hawes A."/>
            <person name="Holder M."/>
            <person name="Jhangiani S."/>
            <person name="Johnson A."/>
            <person name="Khan Z."/>
            <person name="Li Z."/>
            <person name="Liu W."/>
            <person name="Liu X."/>
            <person name="Perez L."/>
            <person name="Shen H."/>
            <person name="Wang Q."/>
            <person name="Watt J."/>
            <person name="Xi L."/>
            <person name="Xin Y."/>
            <person name="Zhou J."/>
            <person name="Deng J."/>
            <person name="Jiang H."/>
            <person name="Liu Y."/>
            <person name="Qu J."/>
            <person name="Song X.-Z."/>
            <person name="Zhang L."/>
            <person name="Villasana D."/>
            <person name="Johnson A."/>
            <person name="Liu J."/>
            <person name="Liyanage D."/>
            <person name="Lorensuhewa L."/>
            <person name="Robinson T."/>
            <person name="Song A."/>
            <person name="Song B.-B."/>
            <person name="Dinh H."/>
            <person name="Thornton R."/>
            <person name="Coyle M."/>
            <person name="Francisco L."/>
            <person name="Jackson L."/>
            <person name="Javaid M."/>
            <person name="Korchina V."/>
            <person name="Kovar C."/>
            <person name="Mata R."/>
            <person name="Mathew T."/>
            <person name="Ngo R."/>
            <person name="Nguyen L."/>
            <person name="Nguyen N."/>
            <person name="Okwuonu G."/>
            <person name="Ongeri F."/>
            <person name="Pham C."/>
            <person name="Simmons D."/>
            <person name="Wilczek-Boney K."/>
            <person name="Hale W."/>
            <person name="Jakkamsetti A."/>
            <person name="Pham P."/>
            <person name="Ruth R."/>
            <person name="San Lucas F."/>
            <person name="Warren J."/>
            <person name="Zhang J."/>
            <person name="Zhao Z."/>
            <person name="Zhou C."/>
            <person name="Zhu D."/>
            <person name="Lee S."/>
            <person name="Bess C."/>
            <person name="Blankenburg K."/>
            <person name="Forbes L."/>
            <person name="Fu Q."/>
            <person name="Gubbala S."/>
            <person name="Hirani K."/>
            <person name="Jayaseelan J.C."/>
            <person name="Lara F."/>
            <person name="Munidasa M."/>
            <person name="Palculict T."/>
            <person name="Patil S."/>
            <person name="Pu L.-L."/>
            <person name="Saada N."/>
            <person name="Tang L."/>
            <person name="Weissenberger G."/>
            <person name="Zhu Y."/>
            <person name="Hemphill L."/>
            <person name="Shang Y."/>
            <person name="Youmans B."/>
            <person name="Ayvaz T."/>
            <person name="Ross M."/>
            <person name="Santibanez J."/>
            <person name="Aqrawi P."/>
            <person name="Gross S."/>
            <person name="Joshi V."/>
            <person name="Fowler G."/>
            <person name="Nazareth L."/>
            <person name="Reid J."/>
            <person name="Worley K."/>
            <person name="Petrosino J."/>
            <person name="Highlander S."/>
            <person name="Gibbs R."/>
        </authorList>
    </citation>
    <scope>NUCLEOTIDE SEQUENCE [LARGE SCALE GENOMIC DNA]</scope>
    <source>
        <strain evidence="1">ATCC 35910</strain>
    </source>
</reference>
<dbReference type="Gene3D" id="1.10.10.10">
    <property type="entry name" value="Winged helix-like DNA-binding domain superfamily/Winged helix DNA-binding domain"/>
    <property type="match status" value="1"/>
</dbReference>
<proteinExistence type="predicted"/>
<evidence type="ECO:0000313" key="2">
    <source>
        <dbReference type="Proteomes" id="UP000002969"/>
    </source>
</evidence>
<dbReference type="EMBL" id="ACKQ02000007">
    <property type="protein sequence ID" value="EFK33875.1"/>
    <property type="molecule type" value="Genomic_DNA"/>
</dbReference>
<keyword evidence="2" id="KW-1185">Reference proteome</keyword>
<evidence type="ECO:0008006" key="3">
    <source>
        <dbReference type="Google" id="ProtNLM"/>
    </source>
</evidence>
<comment type="caution">
    <text evidence="1">The sequence shown here is derived from an EMBL/GenBank/DDBJ whole genome shotgun (WGS) entry which is preliminary data.</text>
</comment>
<organism evidence="1 2">
    <name type="scientific">Chryseobacterium gleum ATCC 35910</name>
    <dbReference type="NCBI Taxonomy" id="525257"/>
    <lineage>
        <taxon>Bacteria</taxon>
        <taxon>Pseudomonadati</taxon>
        <taxon>Bacteroidota</taxon>
        <taxon>Flavobacteriia</taxon>
        <taxon>Flavobacteriales</taxon>
        <taxon>Weeksellaceae</taxon>
        <taxon>Chryseobacterium group</taxon>
        <taxon>Chryseobacterium</taxon>
    </lineage>
</organism>
<evidence type="ECO:0000313" key="1">
    <source>
        <dbReference type="EMBL" id="EFK33875.1"/>
    </source>
</evidence>
<gene>
    <name evidence="1" type="ORF">HMPREF0204_12944</name>
</gene>
<sequence>MESNVYYLELIQKFWSFNQKARLNTTAVAMYLYLLKLANDNGGYEVSITDSTIADALSLTRKTVKPTKDKLRALGLLQFENKRGHPCSYRLLLDYAIPVSESATIQNTTSNRKPIEAMVDHKVIRLSDNDIGDIAVQNVEEPSVCFNSGSYPSWEEFIQYARTLEAYDVTLDSEIRNKYLLWLENDWKNAAGRPITNWRSSLKSTLPYMKTQVTNTSPLSMEYISKIKRPKTS</sequence>
<protein>
    <recommendedName>
        <fullName evidence="3">DnaD domain protein</fullName>
    </recommendedName>
</protein>